<sequence length="61" mass="7107">MVEYFTQDEHDTKLSEAKVAMVEKVDEIFEENLRSSLTKLEKSPSARTIEQILNYSKSLKK</sequence>
<reference evidence="2" key="1">
    <citation type="journal article" date="2019" name="Int. J. Syst. Evol. Microbiol.">
        <title>The Global Catalogue of Microorganisms (GCM) 10K type strain sequencing project: providing services to taxonomists for standard genome sequencing and annotation.</title>
        <authorList>
            <consortium name="The Broad Institute Genomics Platform"/>
            <consortium name="The Broad Institute Genome Sequencing Center for Infectious Disease"/>
            <person name="Wu L."/>
            <person name="Ma J."/>
        </authorList>
    </citation>
    <scope>NUCLEOTIDE SEQUENCE [LARGE SCALE GENOMIC DNA]</scope>
    <source>
        <strain evidence="2">KCTC 22814</strain>
    </source>
</reference>
<proteinExistence type="predicted"/>
<name>A0ABW6BCA1_9SPHI</name>
<dbReference type="EMBL" id="JBHUPB010000004">
    <property type="protein sequence ID" value="MFD2967132.1"/>
    <property type="molecule type" value="Genomic_DNA"/>
</dbReference>
<keyword evidence="2" id="KW-1185">Reference proteome</keyword>
<dbReference type="Proteomes" id="UP001597525">
    <property type="component" value="Unassembled WGS sequence"/>
</dbReference>
<accession>A0ABW6BCA1</accession>
<gene>
    <name evidence="1" type="ORF">ACFS7Y_07030</name>
</gene>
<evidence type="ECO:0000313" key="2">
    <source>
        <dbReference type="Proteomes" id="UP001597525"/>
    </source>
</evidence>
<dbReference type="RefSeq" id="WP_320182815.1">
    <property type="nucleotide sequence ID" value="NZ_CP138332.1"/>
</dbReference>
<protein>
    <submittedName>
        <fullName evidence="1">Uncharacterized protein</fullName>
    </submittedName>
</protein>
<comment type="caution">
    <text evidence="1">The sequence shown here is derived from an EMBL/GenBank/DDBJ whole genome shotgun (WGS) entry which is preliminary data.</text>
</comment>
<organism evidence="1 2">
    <name type="scientific">Sphingobacterium bambusae</name>
    <dbReference type="NCBI Taxonomy" id="662858"/>
    <lineage>
        <taxon>Bacteria</taxon>
        <taxon>Pseudomonadati</taxon>
        <taxon>Bacteroidota</taxon>
        <taxon>Sphingobacteriia</taxon>
        <taxon>Sphingobacteriales</taxon>
        <taxon>Sphingobacteriaceae</taxon>
        <taxon>Sphingobacterium</taxon>
    </lineage>
</organism>
<evidence type="ECO:0000313" key="1">
    <source>
        <dbReference type="EMBL" id="MFD2967132.1"/>
    </source>
</evidence>